<reference evidence="2 3" key="1">
    <citation type="submission" date="2021-06" db="EMBL/GenBank/DDBJ databases">
        <title>Caerostris darwini draft genome.</title>
        <authorList>
            <person name="Kono N."/>
            <person name="Arakawa K."/>
        </authorList>
    </citation>
    <scope>NUCLEOTIDE SEQUENCE [LARGE SCALE GENOMIC DNA]</scope>
</reference>
<feature type="compositionally biased region" description="Polar residues" evidence="1">
    <location>
        <begin position="60"/>
        <end position="69"/>
    </location>
</feature>
<keyword evidence="3" id="KW-1185">Reference proteome</keyword>
<proteinExistence type="predicted"/>
<evidence type="ECO:0000313" key="2">
    <source>
        <dbReference type="EMBL" id="GIY62417.1"/>
    </source>
</evidence>
<organism evidence="2 3">
    <name type="scientific">Caerostris darwini</name>
    <dbReference type="NCBI Taxonomy" id="1538125"/>
    <lineage>
        <taxon>Eukaryota</taxon>
        <taxon>Metazoa</taxon>
        <taxon>Ecdysozoa</taxon>
        <taxon>Arthropoda</taxon>
        <taxon>Chelicerata</taxon>
        <taxon>Arachnida</taxon>
        <taxon>Araneae</taxon>
        <taxon>Araneomorphae</taxon>
        <taxon>Entelegynae</taxon>
        <taxon>Araneoidea</taxon>
        <taxon>Araneidae</taxon>
        <taxon>Caerostris</taxon>
    </lineage>
</organism>
<protein>
    <recommendedName>
        <fullName evidence="4">C2H2-type domain-containing protein</fullName>
    </recommendedName>
</protein>
<feature type="compositionally biased region" description="Basic and acidic residues" evidence="1">
    <location>
        <begin position="73"/>
        <end position="96"/>
    </location>
</feature>
<evidence type="ECO:0008006" key="4">
    <source>
        <dbReference type="Google" id="ProtNLM"/>
    </source>
</evidence>
<evidence type="ECO:0000313" key="3">
    <source>
        <dbReference type="Proteomes" id="UP001054837"/>
    </source>
</evidence>
<accession>A0AAV4UWZ3</accession>
<feature type="compositionally biased region" description="Polar residues" evidence="1">
    <location>
        <begin position="1"/>
        <end position="15"/>
    </location>
</feature>
<comment type="caution">
    <text evidence="2">The sequence shown here is derived from an EMBL/GenBank/DDBJ whole genome shotgun (WGS) entry which is preliminary data.</text>
</comment>
<dbReference type="Proteomes" id="UP001054837">
    <property type="component" value="Unassembled WGS sequence"/>
</dbReference>
<feature type="compositionally biased region" description="Basic residues" evidence="1">
    <location>
        <begin position="25"/>
        <end position="48"/>
    </location>
</feature>
<sequence length="96" mass="11263">MLNKTMSRKQPTMSPRKQETCHTNSCKRHVMRTKMHVMHTKRHERRKVSSFSFTERRNGRSNQGSNHGSNEPFRFKEGLRGGHDVRAKEKAAPEED</sequence>
<name>A0AAV4UWZ3_9ARAC</name>
<evidence type="ECO:0000256" key="1">
    <source>
        <dbReference type="SAM" id="MobiDB-lite"/>
    </source>
</evidence>
<dbReference type="EMBL" id="BPLQ01012086">
    <property type="protein sequence ID" value="GIY62417.1"/>
    <property type="molecule type" value="Genomic_DNA"/>
</dbReference>
<dbReference type="AlphaFoldDB" id="A0AAV4UWZ3"/>
<feature type="region of interest" description="Disordered" evidence="1">
    <location>
        <begin position="1"/>
        <end position="96"/>
    </location>
</feature>
<gene>
    <name evidence="2" type="ORF">CDAR_50481</name>
</gene>